<protein>
    <submittedName>
        <fullName evidence="5">Epoxyqueuosine reductase</fullName>
    </submittedName>
</protein>
<keyword evidence="2" id="KW-0408">Iron</keyword>
<evidence type="ECO:0000313" key="5">
    <source>
        <dbReference type="EMBL" id="HGE98754.1"/>
    </source>
</evidence>
<dbReference type="EMBL" id="DTMQ01000011">
    <property type="protein sequence ID" value="HGE98754.1"/>
    <property type="molecule type" value="Genomic_DNA"/>
</dbReference>
<dbReference type="SUPFAM" id="SSF54862">
    <property type="entry name" value="4Fe-4S ferredoxins"/>
    <property type="match status" value="1"/>
</dbReference>
<comment type="caution">
    <text evidence="5">The sequence shown here is derived from an EMBL/GenBank/DDBJ whole genome shotgun (WGS) entry which is preliminary data.</text>
</comment>
<evidence type="ECO:0000256" key="2">
    <source>
        <dbReference type="ARBA" id="ARBA00023004"/>
    </source>
</evidence>
<dbReference type="Pfam" id="PF13484">
    <property type="entry name" value="Fer4_16"/>
    <property type="match status" value="1"/>
</dbReference>
<accession>A0A7C3YS40</accession>
<keyword evidence="1" id="KW-0479">Metal-binding</keyword>
<dbReference type="PANTHER" id="PTHR42827:SF1">
    <property type="entry name" value="IRON-SULFUR CLUSTER-BINDING PROTEIN"/>
    <property type="match status" value="1"/>
</dbReference>
<dbReference type="PANTHER" id="PTHR42827">
    <property type="entry name" value="IRON-SULFUR CLUSTER-BINDING PROTEIN-RELATED"/>
    <property type="match status" value="1"/>
</dbReference>
<dbReference type="PROSITE" id="PS00198">
    <property type="entry name" value="4FE4S_FER_1"/>
    <property type="match status" value="1"/>
</dbReference>
<keyword evidence="3" id="KW-0411">Iron-sulfur</keyword>
<dbReference type="PROSITE" id="PS51379">
    <property type="entry name" value="4FE4S_FER_2"/>
    <property type="match status" value="1"/>
</dbReference>
<dbReference type="InterPro" id="IPR017896">
    <property type="entry name" value="4Fe4S_Fe-S-bd"/>
</dbReference>
<evidence type="ECO:0000256" key="3">
    <source>
        <dbReference type="ARBA" id="ARBA00023014"/>
    </source>
</evidence>
<dbReference type="Gene3D" id="3.30.70.20">
    <property type="match status" value="1"/>
</dbReference>
<evidence type="ECO:0000256" key="1">
    <source>
        <dbReference type="ARBA" id="ARBA00022723"/>
    </source>
</evidence>
<evidence type="ECO:0000259" key="4">
    <source>
        <dbReference type="PROSITE" id="PS51379"/>
    </source>
</evidence>
<dbReference type="GO" id="GO:0046872">
    <property type="term" value="F:metal ion binding"/>
    <property type="evidence" value="ECO:0007669"/>
    <property type="project" value="UniProtKB-KW"/>
</dbReference>
<dbReference type="InterPro" id="IPR017900">
    <property type="entry name" value="4Fe4S_Fe_S_CS"/>
</dbReference>
<dbReference type="AlphaFoldDB" id="A0A7C3YS40"/>
<sequence>MMDNYSLLKDFALSLGASLFGVCDFRRVAKEDFLLPEEMLADFPFAIAIGVHLSPMVLAEIKDHPTKLYFHHYKVVNYLLDTIALRIANFISDKGKRALPIPASQTIDWERQKGHLSHKRVAIAAGLGWLGRNNLLVTPEYGAQVRLVTILTDFPLVIPNSASRVSDFNCGDCYACLKVCPVGAIKERPEDFDHQKCFLLLKEFQKKHVAQYICGICVKVCPGKLSNLSGKFAGKG</sequence>
<gene>
    <name evidence="5" type="ORF">ENX07_01605</name>
</gene>
<reference evidence="5" key="1">
    <citation type="journal article" date="2020" name="mSystems">
        <title>Genome- and Community-Level Interaction Insights into Carbon Utilization and Element Cycling Functions of Hydrothermarchaeota in Hydrothermal Sediment.</title>
        <authorList>
            <person name="Zhou Z."/>
            <person name="Liu Y."/>
            <person name="Xu W."/>
            <person name="Pan J."/>
            <person name="Luo Z.H."/>
            <person name="Li M."/>
        </authorList>
    </citation>
    <scope>NUCLEOTIDE SEQUENCE [LARGE SCALE GENOMIC DNA]</scope>
    <source>
        <strain evidence="5">SpSt-906</strain>
    </source>
</reference>
<name>A0A7C3YS40_UNCW3</name>
<organism evidence="5">
    <name type="scientific">candidate division WOR-3 bacterium</name>
    <dbReference type="NCBI Taxonomy" id="2052148"/>
    <lineage>
        <taxon>Bacteria</taxon>
        <taxon>Bacteria division WOR-3</taxon>
    </lineage>
</organism>
<proteinExistence type="predicted"/>
<dbReference type="GO" id="GO:0051536">
    <property type="term" value="F:iron-sulfur cluster binding"/>
    <property type="evidence" value="ECO:0007669"/>
    <property type="project" value="UniProtKB-KW"/>
</dbReference>
<feature type="domain" description="4Fe-4S ferredoxin-type" evidence="4">
    <location>
        <begin position="161"/>
        <end position="190"/>
    </location>
</feature>